<proteinExistence type="predicted"/>
<dbReference type="AlphaFoldDB" id="A0A5C6DH71"/>
<protein>
    <submittedName>
        <fullName evidence="1">Uncharacterized protein</fullName>
    </submittedName>
</protein>
<dbReference type="RefSeq" id="WP_146528701.1">
    <property type="nucleotide sequence ID" value="NZ_SJPV01000008.1"/>
</dbReference>
<dbReference type="Proteomes" id="UP000319143">
    <property type="component" value="Unassembled WGS sequence"/>
</dbReference>
<dbReference type="OrthoDB" id="2484695at2"/>
<dbReference type="EMBL" id="SJPV01000008">
    <property type="protein sequence ID" value="TWU34299.1"/>
    <property type="molecule type" value="Genomic_DNA"/>
</dbReference>
<comment type="caution">
    <text evidence="1">The sequence shown here is derived from an EMBL/GenBank/DDBJ whole genome shotgun (WGS) entry which is preliminary data.</text>
</comment>
<reference evidence="1 2" key="1">
    <citation type="submission" date="2019-02" db="EMBL/GenBank/DDBJ databases">
        <title>Deep-cultivation of Planctomycetes and their phenomic and genomic characterization uncovers novel biology.</title>
        <authorList>
            <person name="Wiegand S."/>
            <person name="Jogler M."/>
            <person name="Boedeker C."/>
            <person name="Pinto D."/>
            <person name="Vollmers J."/>
            <person name="Rivas-Marin E."/>
            <person name="Kohn T."/>
            <person name="Peeters S.H."/>
            <person name="Heuer A."/>
            <person name="Rast P."/>
            <person name="Oberbeckmann S."/>
            <person name="Bunk B."/>
            <person name="Jeske O."/>
            <person name="Meyerdierks A."/>
            <person name="Storesund J.E."/>
            <person name="Kallscheuer N."/>
            <person name="Luecker S."/>
            <person name="Lage O.M."/>
            <person name="Pohl T."/>
            <person name="Merkel B.J."/>
            <person name="Hornburger P."/>
            <person name="Mueller R.-W."/>
            <person name="Bruemmer F."/>
            <person name="Labrenz M."/>
            <person name="Spormann A.M."/>
            <person name="Op Den Camp H."/>
            <person name="Overmann J."/>
            <person name="Amann R."/>
            <person name="Jetten M.S.M."/>
            <person name="Mascher T."/>
            <person name="Medema M.H."/>
            <person name="Devos D.P."/>
            <person name="Kaster A.-K."/>
            <person name="Ovreas L."/>
            <person name="Rohde M."/>
            <person name="Galperin M.Y."/>
            <person name="Jogler C."/>
        </authorList>
    </citation>
    <scope>NUCLEOTIDE SEQUENCE [LARGE SCALE GENOMIC DNA]</scope>
    <source>
        <strain evidence="1 2">Poly41</strain>
    </source>
</reference>
<accession>A0A5C6DH71</accession>
<organism evidence="1 2">
    <name type="scientific">Novipirellula artificiosorum</name>
    <dbReference type="NCBI Taxonomy" id="2528016"/>
    <lineage>
        <taxon>Bacteria</taxon>
        <taxon>Pseudomonadati</taxon>
        <taxon>Planctomycetota</taxon>
        <taxon>Planctomycetia</taxon>
        <taxon>Pirellulales</taxon>
        <taxon>Pirellulaceae</taxon>
        <taxon>Novipirellula</taxon>
    </lineage>
</organism>
<name>A0A5C6DH71_9BACT</name>
<sequence length="181" mass="20910">MLPDWRDRGYITILRRNWHLLPYEQILILLDRTAEDLAVSLREDDFLFIKLGSLKPKCAPVRWENPSASAKQRAAEIKQVVAEHFGPSLNQPHEPAFQFIADIKEFTLPRPYRCGDHCRSEYSNHQWGASVKPIGQSDGLGLGMARAWRWNGNHSAVAQRGLVHCPTYPLLKPFRRIRNRM</sequence>
<gene>
    <name evidence="1" type="ORF">Poly41_44460</name>
</gene>
<evidence type="ECO:0000313" key="2">
    <source>
        <dbReference type="Proteomes" id="UP000319143"/>
    </source>
</evidence>
<evidence type="ECO:0000313" key="1">
    <source>
        <dbReference type="EMBL" id="TWU34299.1"/>
    </source>
</evidence>
<keyword evidence="2" id="KW-1185">Reference proteome</keyword>